<dbReference type="PANTHER" id="PTHR36174">
    <property type="entry name" value="LIPID II:GLYCINE GLYCYLTRANSFERASE"/>
    <property type="match status" value="1"/>
</dbReference>
<dbReference type="EMBL" id="CP002689">
    <property type="protein sequence ID" value="AEE12622.1"/>
    <property type="molecule type" value="Genomic_DNA"/>
</dbReference>
<dbReference type="Proteomes" id="UP000006545">
    <property type="component" value="Chromosome"/>
</dbReference>
<dbReference type="Pfam" id="PF13480">
    <property type="entry name" value="Acetyltransf_6"/>
    <property type="match status" value="1"/>
</dbReference>
<dbReference type="STRING" id="879243.Poras_0672"/>
<dbReference type="SUPFAM" id="SSF55729">
    <property type="entry name" value="Acyl-CoA N-acyltransferases (Nat)"/>
    <property type="match status" value="1"/>
</dbReference>
<evidence type="ECO:0000313" key="3">
    <source>
        <dbReference type="Proteomes" id="UP000006545"/>
    </source>
</evidence>
<dbReference type="HOGENOM" id="CLU_062815_0_0_10"/>
<keyword evidence="3" id="KW-1185">Reference proteome</keyword>
<name>F4KJP5_PORAD</name>
<dbReference type="KEGG" id="pah:Poras_0672"/>
<dbReference type="Gene3D" id="3.40.630.30">
    <property type="match status" value="1"/>
</dbReference>
<evidence type="ECO:0000259" key="1">
    <source>
        <dbReference type="Pfam" id="PF13480"/>
    </source>
</evidence>
<accession>F4KJP5</accession>
<proteinExistence type="predicted"/>
<dbReference type="InterPro" id="IPR038740">
    <property type="entry name" value="BioF2-like_GNAT_dom"/>
</dbReference>
<dbReference type="eggNOG" id="COG2348">
    <property type="taxonomic scope" value="Bacteria"/>
</dbReference>
<dbReference type="PANTHER" id="PTHR36174:SF1">
    <property type="entry name" value="LIPID II:GLYCINE GLYCYLTRANSFERASE"/>
    <property type="match status" value="1"/>
</dbReference>
<feature type="domain" description="BioF2-like acetyltransferase" evidence="1">
    <location>
        <begin position="124"/>
        <end position="251"/>
    </location>
</feature>
<dbReference type="AlphaFoldDB" id="F4KJP5"/>
<organism evidence="2 3">
    <name type="scientific">Porphyromonas asaccharolytica (strain ATCC 25260 / DSM 20707 / BCRC 10618 / CCUG 7834 / JCM 6326 / LMG 13178 / VPI 4198 / B440)</name>
    <name type="common">Bacteroides asaccharolyticus</name>
    <dbReference type="NCBI Taxonomy" id="879243"/>
    <lineage>
        <taxon>Bacteria</taxon>
        <taxon>Pseudomonadati</taxon>
        <taxon>Bacteroidota</taxon>
        <taxon>Bacteroidia</taxon>
        <taxon>Bacteroidales</taxon>
        <taxon>Porphyromonadaceae</taxon>
        <taxon>Porphyromonas</taxon>
    </lineage>
</organism>
<gene>
    <name evidence="2" type="ordered locus">Poras_0672</name>
</gene>
<sequence length="298" mass="33502">MSVLATIGTKEGAPMLMWPLFMPTRRHLIVPPGCQSAGPLSDRSGTVGGHSFDRDRYIAHLAAMRALGEALPSSLRYIEAHLPLDYWDWLPYETPAGVWRSSVAYTHLLDLTLSSPQELYNNLIRRKIRRATTLGLQELWSDETNVTICVEMLLKLCRKSLQRSGGDRLCASSLRRLMTAAVARRQGTVLLLLSPHTDEPVAGAFVAHHAGTAYYIAGGQVRTPEGEDAMALLLDRLISWSQETGCHTFDFEGSMQRGIAFFFRSFGAVPHPYLRLQAGRQTLTMRLQLRRYYLQHLY</sequence>
<dbReference type="InterPro" id="IPR016181">
    <property type="entry name" value="Acyl_CoA_acyltransferase"/>
</dbReference>
<evidence type="ECO:0000313" key="2">
    <source>
        <dbReference type="EMBL" id="AEE12622.1"/>
    </source>
</evidence>
<reference evidence="3" key="1">
    <citation type="submission" date="2011-04" db="EMBL/GenBank/DDBJ databases">
        <title>The complete genome of Porphyromonas asaccharolytica DSM 20707.</title>
        <authorList>
            <person name="Lucas S."/>
            <person name="Han J."/>
            <person name="Lapidus A."/>
            <person name="Bruce D."/>
            <person name="Goodwin L."/>
            <person name="Pitluck S."/>
            <person name="Peters L."/>
            <person name="Kyrpides N."/>
            <person name="Mavromatis K."/>
            <person name="Ivanova N."/>
            <person name="Ovchinnikova G."/>
            <person name="Pagani I."/>
            <person name="Lu M."/>
            <person name="Detter J.C."/>
            <person name="Tapia R."/>
            <person name="Han C."/>
            <person name="Land M."/>
            <person name="Hauser L."/>
            <person name="Markowitz V."/>
            <person name="Cheng J.-F."/>
            <person name="Hugenholtz P."/>
            <person name="Woyke T."/>
            <person name="Wu D."/>
            <person name="Gronow S."/>
            <person name="Wellnitz S."/>
            <person name="Brambilla E."/>
            <person name="Klenk H.-P."/>
            <person name="Eisen J.A."/>
        </authorList>
    </citation>
    <scope>NUCLEOTIDE SEQUENCE [LARGE SCALE GENOMIC DNA]</scope>
    <source>
        <strain evidence="3">ATCC 25260 / DSM 20707 / VPI 4198</strain>
    </source>
</reference>
<protein>
    <recommendedName>
        <fullName evidence="1">BioF2-like acetyltransferase domain-containing protein</fullName>
    </recommendedName>
</protein>
<dbReference type="InterPro" id="IPR050644">
    <property type="entry name" value="PG_Glycine_Bridge_Synth"/>
</dbReference>